<dbReference type="Proteomes" id="UP000094056">
    <property type="component" value="Unassembled WGS sequence"/>
</dbReference>
<accession>A0A1E3X2X2</accession>
<dbReference type="EMBL" id="MAYW01000315">
    <property type="protein sequence ID" value="ODS29975.1"/>
    <property type="molecule type" value="Genomic_DNA"/>
</dbReference>
<evidence type="ECO:0000313" key="2">
    <source>
        <dbReference type="EMBL" id="ODS29975.1"/>
    </source>
</evidence>
<sequence>MRKHTSFRAIRQFCFQCKNRSYISVKACPEFQCPMYPYRLGKRPDTADLKIWQDNFGMKMVENRAGEKGQKKKLENLKNQGSKL</sequence>
<organism evidence="2 3">
    <name type="scientific">Candidatus Scalindua rubra</name>
    <dbReference type="NCBI Taxonomy" id="1872076"/>
    <lineage>
        <taxon>Bacteria</taxon>
        <taxon>Pseudomonadati</taxon>
        <taxon>Planctomycetota</taxon>
        <taxon>Candidatus Brocadiia</taxon>
        <taxon>Candidatus Brocadiales</taxon>
        <taxon>Candidatus Scalinduaceae</taxon>
        <taxon>Candidatus Scalindua</taxon>
    </lineage>
</organism>
<feature type="compositionally biased region" description="Basic and acidic residues" evidence="1">
    <location>
        <begin position="63"/>
        <end position="76"/>
    </location>
</feature>
<reference evidence="2 3" key="1">
    <citation type="submission" date="2016-07" db="EMBL/GenBank/DDBJ databases">
        <title>Draft genome of Scalindua rubra, obtained from a brine-seawater interface in the Red Sea, sheds light on salt adaptation in anammox bacteria.</title>
        <authorList>
            <person name="Speth D.R."/>
            <person name="Lagkouvardos I."/>
            <person name="Wang Y."/>
            <person name="Qian P.-Y."/>
            <person name="Dutilh B.E."/>
            <person name="Jetten M.S."/>
        </authorList>
    </citation>
    <scope>NUCLEOTIDE SEQUENCE [LARGE SCALE GENOMIC DNA]</scope>
    <source>
        <strain evidence="2">BSI-1</strain>
    </source>
</reference>
<protein>
    <submittedName>
        <fullName evidence="2">Uncharacterized protein</fullName>
    </submittedName>
</protein>
<dbReference type="AlphaFoldDB" id="A0A1E3X2X2"/>
<name>A0A1E3X2X2_9BACT</name>
<evidence type="ECO:0000313" key="3">
    <source>
        <dbReference type="Proteomes" id="UP000094056"/>
    </source>
</evidence>
<evidence type="ECO:0000256" key="1">
    <source>
        <dbReference type="SAM" id="MobiDB-lite"/>
    </source>
</evidence>
<feature type="region of interest" description="Disordered" evidence="1">
    <location>
        <begin position="63"/>
        <end position="84"/>
    </location>
</feature>
<comment type="caution">
    <text evidence="2">The sequence shown here is derived from an EMBL/GenBank/DDBJ whole genome shotgun (WGS) entry which is preliminary data.</text>
</comment>
<gene>
    <name evidence="2" type="ORF">SCARUB_04921</name>
</gene>
<proteinExistence type="predicted"/>